<evidence type="ECO:0000313" key="2">
    <source>
        <dbReference type="Proteomes" id="UP000095751"/>
    </source>
</evidence>
<dbReference type="Proteomes" id="UP000095751">
    <property type="component" value="Unassembled WGS sequence"/>
</dbReference>
<keyword evidence="2" id="KW-1185">Reference proteome</keyword>
<gene>
    <name evidence="1" type="ORF">FRACYDRAFT_269009</name>
</gene>
<organism evidence="1 2">
    <name type="scientific">Fragilariopsis cylindrus CCMP1102</name>
    <dbReference type="NCBI Taxonomy" id="635003"/>
    <lineage>
        <taxon>Eukaryota</taxon>
        <taxon>Sar</taxon>
        <taxon>Stramenopiles</taxon>
        <taxon>Ochrophyta</taxon>
        <taxon>Bacillariophyta</taxon>
        <taxon>Bacillariophyceae</taxon>
        <taxon>Bacillariophycidae</taxon>
        <taxon>Bacillariales</taxon>
        <taxon>Bacillariaceae</taxon>
        <taxon>Fragilariopsis</taxon>
    </lineage>
</organism>
<accession>A0A1E7FEI7</accession>
<reference evidence="1 2" key="1">
    <citation type="submission" date="2016-09" db="EMBL/GenBank/DDBJ databases">
        <title>Extensive genetic diversity and differential bi-allelic expression allows diatom success in the polar Southern Ocean.</title>
        <authorList>
            <consortium name="DOE Joint Genome Institute"/>
            <person name="Mock T."/>
            <person name="Otillar R.P."/>
            <person name="Strauss J."/>
            <person name="Dupont C."/>
            <person name="Frickenhaus S."/>
            <person name="Maumus F."/>
            <person name="Mcmullan M."/>
            <person name="Sanges R."/>
            <person name="Schmutz J."/>
            <person name="Toseland A."/>
            <person name="Valas R."/>
            <person name="Veluchamy A."/>
            <person name="Ward B.J."/>
            <person name="Allen A."/>
            <person name="Barry K."/>
            <person name="Falciatore A."/>
            <person name="Ferrante M."/>
            <person name="Fortunato A.E."/>
            <person name="Gloeckner G."/>
            <person name="Gruber A."/>
            <person name="Hipkin R."/>
            <person name="Janech M."/>
            <person name="Kroth P."/>
            <person name="Leese F."/>
            <person name="Lindquist E."/>
            <person name="Lyon B.R."/>
            <person name="Martin J."/>
            <person name="Mayer C."/>
            <person name="Parker M."/>
            <person name="Quesneville H."/>
            <person name="Raymond J."/>
            <person name="Uhlig C."/>
            <person name="Valentin K.U."/>
            <person name="Worden A.Z."/>
            <person name="Armbrust E.V."/>
            <person name="Bowler C."/>
            <person name="Green B."/>
            <person name="Moulton V."/>
            <person name="Van Oosterhout C."/>
            <person name="Grigoriev I."/>
        </authorList>
    </citation>
    <scope>NUCLEOTIDE SEQUENCE [LARGE SCALE GENOMIC DNA]</scope>
    <source>
        <strain evidence="1 2">CCMP1102</strain>
    </source>
</reference>
<dbReference type="InParanoid" id="A0A1E7FEI7"/>
<dbReference type="EMBL" id="KV784358">
    <property type="protein sequence ID" value="OEU16465.1"/>
    <property type="molecule type" value="Genomic_DNA"/>
</dbReference>
<protein>
    <submittedName>
        <fullName evidence="1">Uncharacterized protein</fullName>
    </submittedName>
</protein>
<sequence length="96" mass="10987">MIGECSSTDTNVDGKHFEIDLVETRKACPPWMVNDAKTGSLLGMRYHFCEQVTHMSQMKNKDGMGFITCINFQQPRIMFMKDTVFQKQISKLEGTC</sequence>
<proteinExistence type="predicted"/>
<dbReference type="AlphaFoldDB" id="A0A1E7FEI7"/>
<name>A0A1E7FEI7_9STRA</name>
<dbReference type="KEGG" id="fcy:FRACYDRAFT_269009"/>
<evidence type="ECO:0000313" key="1">
    <source>
        <dbReference type="EMBL" id="OEU16465.1"/>
    </source>
</evidence>